<protein>
    <submittedName>
        <fullName evidence="8">Unnamed protein product</fullName>
    </submittedName>
</protein>
<dbReference type="InterPro" id="IPR054463">
    <property type="entry name" value="PexRD54_WY"/>
</dbReference>
<evidence type="ECO:0000313" key="8">
    <source>
        <dbReference type="EMBL" id="GMF52820.1"/>
    </source>
</evidence>
<keyword evidence="5" id="KW-0732">Signal</keyword>
<dbReference type="AlphaFoldDB" id="A0A9W6Y5D4"/>
<keyword evidence="4" id="KW-0964">Secreted</keyword>
<dbReference type="EMBL" id="BSXT01003150">
    <property type="protein sequence ID" value="GMF52820.1"/>
    <property type="molecule type" value="Genomic_DNA"/>
</dbReference>
<evidence type="ECO:0000256" key="3">
    <source>
        <dbReference type="ARBA" id="ARBA00010400"/>
    </source>
</evidence>
<evidence type="ECO:0000313" key="9">
    <source>
        <dbReference type="Proteomes" id="UP001165121"/>
    </source>
</evidence>
<dbReference type="OrthoDB" id="118898at2759"/>
<keyword evidence="9" id="KW-1185">Reference proteome</keyword>
<evidence type="ECO:0000256" key="5">
    <source>
        <dbReference type="ARBA" id="ARBA00022729"/>
    </source>
</evidence>
<dbReference type="Proteomes" id="UP001165121">
    <property type="component" value="Unassembled WGS sequence"/>
</dbReference>
<evidence type="ECO:0000256" key="1">
    <source>
        <dbReference type="ARBA" id="ARBA00004340"/>
    </source>
</evidence>
<organism evidence="8 9">
    <name type="scientific">Phytophthora fragariaefolia</name>
    <dbReference type="NCBI Taxonomy" id="1490495"/>
    <lineage>
        <taxon>Eukaryota</taxon>
        <taxon>Sar</taxon>
        <taxon>Stramenopiles</taxon>
        <taxon>Oomycota</taxon>
        <taxon>Peronosporomycetes</taxon>
        <taxon>Peronosporales</taxon>
        <taxon>Peronosporaceae</taxon>
        <taxon>Phytophthora</taxon>
    </lineage>
</organism>
<name>A0A9W6Y5D4_9STRA</name>
<gene>
    <name evidence="8" type="ORF">Pfra01_002170400</name>
</gene>
<comment type="similarity">
    <text evidence="3">Belongs to the RxLR effector family.</text>
</comment>
<evidence type="ECO:0000256" key="2">
    <source>
        <dbReference type="ARBA" id="ARBA00004613"/>
    </source>
</evidence>
<feature type="domain" description="RxLR effector PexRD54 WY" evidence="7">
    <location>
        <begin position="129"/>
        <end position="168"/>
    </location>
</feature>
<evidence type="ECO:0000256" key="6">
    <source>
        <dbReference type="ARBA" id="ARBA00023026"/>
    </source>
</evidence>
<sequence length="235" mass="26985">MIETLTRNYADIAVLKMLESARKVESSNGLATRLQKQQLDVWKQMGLDSDDVFRLLNLNDGVDNIFSNPVYRIWTKYLDDFNANNPTKKTTVFDTLRSHFSDNVMSQLLIAAQKNPSTEKIASKIQAQQLKVWLDRKELPDRVFKLLQVDKGLDNLLTNPQLSVWFKYATNYKLENPFTTQATMIGTFTTHYGDKAVLKMLREAKKVPRTKKLATDLEAALINKLRLIRDSNKAT</sequence>
<dbReference type="GO" id="GO:0005576">
    <property type="term" value="C:extracellular region"/>
    <property type="evidence" value="ECO:0007669"/>
    <property type="project" value="UniProtKB-SubCell"/>
</dbReference>
<evidence type="ECO:0000256" key="4">
    <source>
        <dbReference type="ARBA" id="ARBA00022525"/>
    </source>
</evidence>
<accession>A0A9W6Y5D4</accession>
<keyword evidence="6" id="KW-0843">Virulence</keyword>
<dbReference type="GO" id="GO:0043657">
    <property type="term" value="C:host cell"/>
    <property type="evidence" value="ECO:0007669"/>
    <property type="project" value="UniProtKB-SubCell"/>
</dbReference>
<comment type="caution">
    <text evidence="8">The sequence shown here is derived from an EMBL/GenBank/DDBJ whole genome shotgun (WGS) entry which is preliminary data.</text>
</comment>
<comment type="subcellular location">
    <subcellularLocation>
        <location evidence="1">Host cell</location>
    </subcellularLocation>
    <subcellularLocation>
        <location evidence="2">Secreted</location>
    </subcellularLocation>
</comment>
<reference evidence="8" key="1">
    <citation type="submission" date="2023-04" db="EMBL/GenBank/DDBJ databases">
        <title>Phytophthora fragariaefolia NBRC 109709.</title>
        <authorList>
            <person name="Ichikawa N."/>
            <person name="Sato H."/>
            <person name="Tonouchi N."/>
        </authorList>
    </citation>
    <scope>NUCLEOTIDE SEQUENCE</scope>
    <source>
        <strain evidence="8">NBRC 109709</strain>
    </source>
</reference>
<proteinExistence type="inferred from homology"/>
<evidence type="ECO:0000259" key="7">
    <source>
        <dbReference type="Pfam" id="PF22748"/>
    </source>
</evidence>
<dbReference type="Pfam" id="PF22748">
    <property type="entry name" value="PexRD54_WY"/>
    <property type="match status" value="1"/>
</dbReference>